<dbReference type="SMART" id="SM00066">
    <property type="entry name" value="GAL4"/>
    <property type="match status" value="1"/>
</dbReference>
<dbReference type="Pfam" id="PF00172">
    <property type="entry name" value="Zn_clus"/>
    <property type="match status" value="1"/>
</dbReference>
<name>A0A6A7BCX0_9PLEO</name>
<evidence type="ECO:0000256" key="4">
    <source>
        <dbReference type="ARBA" id="ARBA00023163"/>
    </source>
</evidence>
<dbReference type="SUPFAM" id="SSF57701">
    <property type="entry name" value="Zn2/Cys6 DNA-binding domain"/>
    <property type="match status" value="1"/>
</dbReference>
<keyword evidence="4" id="KW-0804">Transcription</keyword>
<dbReference type="CDD" id="cd12148">
    <property type="entry name" value="fungal_TF_MHR"/>
    <property type="match status" value="1"/>
</dbReference>
<dbReference type="CDD" id="cd00067">
    <property type="entry name" value="GAL4"/>
    <property type="match status" value="1"/>
</dbReference>
<evidence type="ECO:0000259" key="6">
    <source>
        <dbReference type="PROSITE" id="PS50048"/>
    </source>
</evidence>
<proteinExistence type="predicted"/>
<evidence type="ECO:0000256" key="1">
    <source>
        <dbReference type="ARBA" id="ARBA00004123"/>
    </source>
</evidence>
<evidence type="ECO:0000256" key="5">
    <source>
        <dbReference type="ARBA" id="ARBA00023242"/>
    </source>
</evidence>
<gene>
    <name evidence="7" type="ORF">T440DRAFT_497599</name>
</gene>
<dbReference type="PANTHER" id="PTHR31845">
    <property type="entry name" value="FINGER DOMAIN PROTEIN, PUTATIVE-RELATED"/>
    <property type="match status" value="1"/>
</dbReference>
<evidence type="ECO:0000313" key="8">
    <source>
        <dbReference type="Proteomes" id="UP000799423"/>
    </source>
</evidence>
<dbReference type="AlphaFoldDB" id="A0A6A7BCX0"/>
<dbReference type="GO" id="GO:0005634">
    <property type="term" value="C:nucleus"/>
    <property type="evidence" value="ECO:0007669"/>
    <property type="project" value="UniProtKB-SubCell"/>
</dbReference>
<comment type="subcellular location">
    <subcellularLocation>
        <location evidence="1">Nucleus</location>
    </subcellularLocation>
</comment>
<sequence length="594" mass="66956">MDHGQTHSASPEQRPRKRRAINACANCRASKVRCDGKQPCQRCERNSTLCMFYETVKDPHTLRIEKLEQEVGVLRNQLSQTMHQSSQQIHQLPDVAVIHPVVCHRMRGPNTNSNAVEAGLVTQPQAILWYKSFFSGIQYLVPFFCQRKDTFDSVSARSHFLFDAVISIGCRAEEGFDSIAYHQLQSRLRDHLTNLIIHSEQPKVEDVQAIALVAAYSENGFVLIALALRFALQLNLHHSVDCLIVGGREVTGTSRADDQELYRLSRIWHGVCNLELFFSLDGGKLPGMTLQTSSRKIRCLVTHPERTAVDVRLLSQIELNMIRTEAYHKIAQYTSDASLPHSEGDIRAIVEYASVELSLWLQEWTNLVAGEPDPRLSATARQNLRIQYEWAMMTLNLKAVAATGIENIAFMTDLQRDFVFRAKEAASRHLHHMLGGESSPVSPQSPQSNPAPTYLSTFRWTLDYVWAKCAVSVLLVLKLAILLRDPVPAVMALLRDAHRVLEELKNVTVGHIAYFQILQASVEKCEAALQEYTARQSASPDAPTAHGDENGSAEDEFQGYVPNEFVFEWDFPGLNLKHMPLGWQDLFVNIDSLF</sequence>
<keyword evidence="3" id="KW-0238">DNA-binding</keyword>
<dbReference type="GO" id="GO:0000981">
    <property type="term" value="F:DNA-binding transcription factor activity, RNA polymerase II-specific"/>
    <property type="evidence" value="ECO:0007669"/>
    <property type="project" value="InterPro"/>
</dbReference>
<dbReference type="PANTHER" id="PTHR31845:SF33">
    <property type="entry name" value="ZN(II)2CYS6 TRANSCRIPTION FACTOR (EUROFUNG)"/>
    <property type="match status" value="1"/>
</dbReference>
<dbReference type="InterPro" id="IPR001138">
    <property type="entry name" value="Zn2Cys6_DnaBD"/>
</dbReference>
<organism evidence="7 8">
    <name type="scientific">Plenodomus tracheiphilus IPT5</name>
    <dbReference type="NCBI Taxonomy" id="1408161"/>
    <lineage>
        <taxon>Eukaryota</taxon>
        <taxon>Fungi</taxon>
        <taxon>Dikarya</taxon>
        <taxon>Ascomycota</taxon>
        <taxon>Pezizomycotina</taxon>
        <taxon>Dothideomycetes</taxon>
        <taxon>Pleosporomycetidae</taxon>
        <taxon>Pleosporales</taxon>
        <taxon>Pleosporineae</taxon>
        <taxon>Leptosphaeriaceae</taxon>
        <taxon>Plenodomus</taxon>
    </lineage>
</organism>
<dbReference type="OrthoDB" id="4454541at2759"/>
<evidence type="ECO:0000256" key="3">
    <source>
        <dbReference type="ARBA" id="ARBA00023125"/>
    </source>
</evidence>
<dbReference type="InterPro" id="IPR036864">
    <property type="entry name" value="Zn2-C6_fun-type_DNA-bd_sf"/>
</dbReference>
<accession>A0A6A7BCX0</accession>
<dbReference type="GO" id="GO:0000976">
    <property type="term" value="F:transcription cis-regulatory region binding"/>
    <property type="evidence" value="ECO:0007669"/>
    <property type="project" value="TreeGrafter"/>
</dbReference>
<dbReference type="InterPro" id="IPR051089">
    <property type="entry name" value="prtT"/>
</dbReference>
<keyword evidence="5" id="KW-0539">Nucleus</keyword>
<keyword evidence="8" id="KW-1185">Reference proteome</keyword>
<dbReference type="PROSITE" id="PS50048">
    <property type="entry name" value="ZN2_CY6_FUNGAL_2"/>
    <property type="match status" value="1"/>
</dbReference>
<dbReference type="Proteomes" id="UP000799423">
    <property type="component" value="Unassembled WGS sequence"/>
</dbReference>
<feature type="domain" description="Zn(2)-C6 fungal-type" evidence="6">
    <location>
        <begin position="23"/>
        <end position="52"/>
    </location>
</feature>
<protein>
    <recommendedName>
        <fullName evidence="6">Zn(2)-C6 fungal-type domain-containing protein</fullName>
    </recommendedName>
</protein>
<evidence type="ECO:0000313" key="7">
    <source>
        <dbReference type="EMBL" id="KAF2852577.1"/>
    </source>
</evidence>
<keyword evidence="2" id="KW-0805">Transcription regulation</keyword>
<dbReference type="GO" id="GO:0008270">
    <property type="term" value="F:zinc ion binding"/>
    <property type="evidence" value="ECO:0007669"/>
    <property type="project" value="InterPro"/>
</dbReference>
<reference evidence="7" key="1">
    <citation type="submission" date="2020-01" db="EMBL/GenBank/DDBJ databases">
        <authorList>
            <consortium name="DOE Joint Genome Institute"/>
            <person name="Haridas S."/>
            <person name="Albert R."/>
            <person name="Binder M."/>
            <person name="Bloem J."/>
            <person name="Labutti K."/>
            <person name="Salamov A."/>
            <person name="Andreopoulos B."/>
            <person name="Baker S.E."/>
            <person name="Barry K."/>
            <person name="Bills G."/>
            <person name="Bluhm B.H."/>
            <person name="Cannon C."/>
            <person name="Castanera R."/>
            <person name="Culley D.E."/>
            <person name="Daum C."/>
            <person name="Ezra D."/>
            <person name="Gonzalez J.B."/>
            <person name="Henrissat B."/>
            <person name="Kuo A."/>
            <person name="Liang C."/>
            <person name="Lipzen A."/>
            <person name="Lutzoni F."/>
            <person name="Magnuson J."/>
            <person name="Mondo S."/>
            <person name="Nolan M."/>
            <person name="Ohm R."/>
            <person name="Pangilinan J."/>
            <person name="Park H.-J."/>
            <person name="Ramirez L."/>
            <person name="Alfaro M."/>
            <person name="Sun H."/>
            <person name="Tritt A."/>
            <person name="Yoshinaga Y."/>
            <person name="Zwiers L.-H."/>
            <person name="Turgeon B.G."/>
            <person name="Goodwin S.B."/>
            <person name="Spatafora J.W."/>
            <person name="Crous P.W."/>
            <person name="Grigoriev I.V."/>
        </authorList>
    </citation>
    <scope>NUCLEOTIDE SEQUENCE</scope>
    <source>
        <strain evidence="7">IPT5</strain>
    </source>
</reference>
<dbReference type="EMBL" id="MU006298">
    <property type="protein sequence ID" value="KAF2852577.1"/>
    <property type="molecule type" value="Genomic_DNA"/>
</dbReference>
<dbReference type="PROSITE" id="PS00463">
    <property type="entry name" value="ZN2_CY6_FUNGAL_1"/>
    <property type="match status" value="1"/>
</dbReference>
<dbReference type="Gene3D" id="4.10.240.10">
    <property type="entry name" value="Zn(2)-C6 fungal-type DNA-binding domain"/>
    <property type="match status" value="1"/>
</dbReference>
<evidence type="ECO:0000256" key="2">
    <source>
        <dbReference type="ARBA" id="ARBA00023015"/>
    </source>
</evidence>